<proteinExistence type="predicted"/>
<evidence type="ECO:0000256" key="1">
    <source>
        <dbReference type="SAM" id="MobiDB-lite"/>
    </source>
</evidence>
<feature type="compositionally biased region" description="Basic and acidic residues" evidence="1">
    <location>
        <begin position="16"/>
        <end position="31"/>
    </location>
</feature>
<evidence type="ECO:0000313" key="3">
    <source>
        <dbReference type="EMBL" id="CAJ1085616.1"/>
    </source>
</evidence>
<reference evidence="3" key="1">
    <citation type="submission" date="2023-08" db="EMBL/GenBank/DDBJ databases">
        <authorList>
            <person name="Alioto T."/>
            <person name="Alioto T."/>
            <person name="Gomez Garrido J."/>
        </authorList>
    </citation>
    <scope>NUCLEOTIDE SEQUENCE</scope>
</reference>
<feature type="region of interest" description="Disordered" evidence="1">
    <location>
        <begin position="1"/>
        <end position="212"/>
    </location>
</feature>
<evidence type="ECO:0000313" key="4">
    <source>
        <dbReference type="Proteomes" id="UP001178508"/>
    </source>
</evidence>
<feature type="compositionally biased region" description="Low complexity" evidence="1">
    <location>
        <begin position="41"/>
        <end position="50"/>
    </location>
</feature>
<evidence type="ECO:0000256" key="2">
    <source>
        <dbReference type="SAM" id="Phobius"/>
    </source>
</evidence>
<keyword evidence="2" id="KW-1133">Transmembrane helix</keyword>
<dbReference type="EMBL" id="OY660885">
    <property type="protein sequence ID" value="CAJ1085616.1"/>
    <property type="molecule type" value="Genomic_DNA"/>
</dbReference>
<feature type="transmembrane region" description="Helical" evidence="2">
    <location>
        <begin position="220"/>
        <end position="245"/>
    </location>
</feature>
<feature type="compositionally biased region" description="Basic and acidic residues" evidence="1">
    <location>
        <begin position="82"/>
        <end position="91"/>
    </location>
</feature>
<keyword evidence="4" id="KW-1185">Reference proteome</keyword>
<feature type="compositionally biased region" description="Basic and acidic residues" evidence="1">
    <location>
        <begin position="118"/>
        <end position="159"/>
    </location>
</feature>
<dbReference type="Proteomes" id="UP001178508">
    <property type="component" value="Chromosome 22"/>
</dbReference>
<keyword evidence="2" id="KW-0812">Transmembrane</keyword>
<feature type="compositionally biased region" description="Basic and acidic residues" evidence="1">
    <location>
        <begin position="193"/>
        <end position="203"/>
    </location>
</feature>
<dbReference type="AlphaFoldDB" id="A0AAV1HJD8"/>
<keyword evidence="3" id="KW-0675">Receptor</keyword>
<gene>
    <name evidence="3" type="ORF">XNOV1_A011308</name>
</gene>
<protein>
    <submittedName>
        <fullName evidence="3">Ephrin type-B receptor 4b-like</fullName>
    </submittedName>
</protein>
<sequence length="437" mass="47666">MILNELDISNKSGRGRSREGGRESESGEAGRGRLVATDGFSSSGGVSASAPRNSGTPLDVDRENSSSLQTGRRVRLKFNSSRVREEDDTCRQRGGPEGGGAAAAGRRRRGLNTTPDSTHSRAKDRAHVGGEEKEKGRRGEGERGEGRGGGRREKGREWKTEEEEEKRRRRGVEEEEEARERRRRRGGGEEEEKERGKGGGEKEGESEEEERESRRRERSLILVLSLIYVGLFVNLVPVEMVLLAAGDCVGHANLAYASRINKGVVVFVKEERLVAELVASGVTVGGVYLQVSPLAAWQVLRFQQKDVGTVGMWILEEPLLGSSLFTSRALSSASLRRLLLRLVEEVRTSLPGALRAFSEDRAVLDQWEDGAGYPFPSLTIFPAGGQWQDEGDVLLSFQTPVLGYLETLGKKGGGGGTEDMVLMVTGMQSGVLVLQTD</sequence>
<accession>A0AAV1HJD8</accession>
<keyword evidence="2" id="KW-0472">Membrane</keyword>
<organism evidence="3 4">
    <name type="scientific">Xyrichtys novacula</name>
    <name type="common">Pearly razorfish</name>
    <name type="synonym">Hemipteronotus novacula</name>
    <dbReference type="NCBI Taxonomy" id="13765"/>
    <lineage>
        <taxon>Eukaryota</taxon>
        <taxon>Metazoa</taxon>
        <taxon>Chordata</taxon>
        <taxon>Craniata</taxon>
        <taxon>Vertebrata</taxon>
        <taxon>Euteleostomi</taxon>
        <taxon>Actinopterygii</taxon>
        <taxon>Neopterygii</taxon>
        <taxon>Teleostei</taxon>
        <taxon>Neoteleostei</taxon>
        <taxon>Acanthomorphata</taxon>
        <taxon>Eupercaria</taxon>
        <taxon>Labriformes</taxon>
        <taxon>Labridae</taxon>
        <taxon>Xyrichtys</taxon>
    </lineage>
</organism>
<name>A0AAV1HJD8_XYRNO</name>